<keyword evidence="2" id="KW-1185">Reference proteome</keyword>
<accession>A0ABD2KDH0</accession>
<protein>
    <submittedName>
        <fullName evidence="1">Uncharacterized protein</fullName>
    </submittedName>
</protein>
<reference evidence="1 2" key="1">
    <citation type="submission" date="2024-10" db="EMBL/GenBank/DDBJ databases">
        <authorList>
            <person name="Kim D."/>
        </authorList>
    </citation>
    <scope>NUCLEOTIDE SEQUENCE [LARGE SCALE GENOMIC DNA]</scope>
    <source>
        <strain evidence="1">Taebaek</strain>
    </source>
</reference>
<comment type="caution">
    <text evidence="1">The sequence shown here is derived from an EMBL/GenBank/DDBJ whole genome shotgun (WGS) entry which is preliminary data.</text>
</comment>
<name>A0ABD2KDH0_HETSC</name>
<sequence>MDANHIENLTLLAPSMLCECPLLHSITTNKFSLEFTAKDGAPNEGVGKALAKWLHIANPEGLPKMIHFCYNANGLWTINKSEEMKDAFYLAKTYANFIVRL</sequence>
<dbReference type="Proteomes" id="UP001620645">
    <property type="component" value="Unassembled WGS sequence"/>
</dbReference>
<evidence type="ECO:0000313" key="2">
    <source>
        <dbReference type="Proteomes" id="UP001620645"/>
    </source>
</evidence>
<gene>
    <name evidence="1" type="ORF">niasHS_001396</name>
</gene>
<organism evidence="1 2">
    <name type="scientific">Heterodera schachtii</name>
    <name type="common">Sugarbeet cyst nematode worm</name>
    <name type="synonym">Tylenchus schachtii</name>
    <dbReference type="NCBI Taxonomy" id="97005"/>
    <lineage>
        <taxon>Eukaryota</taxon>
        <taxon>Metazoa</taxon>
        <taxon>Ecdysozoa</taxon>
        <taxon>Nematoda</taxon>
        <taxon>Chromadorea</taxon>
        <taxon>Rhabditida</taxon>
        <taxon>Tylenchina</taxon>
        <taxon>Tylenchomorpha</taxon>
        <taxon>Tylenchoidea</taxon>
        <taxon>Heteroderidae</taxon>
        <taxon>Heteroderinae</taxon>
        <taxon>Heterodera</taxon>
    </lineage>
</organism>
<dbReference type="EMBL" id="JBICCN010000027">
    <property type="protein sequence ID" value="KAL3100936.1"/>
    <property type="molecule type" value="Genomic_DNA"/>
</dbReference>
<dbReference type="AlphaFoldDB" id="A0ABD2KDH0"/>
<evidence type="ECO:0000313" key="1">
    <source>
        <dbReference type="EMBL" id="KAL3100936.1"/>
    </source>
</evidence>
<proteinExistence type="predicted"/>